<keyword evidence="3" id="KW-1185">Reference proteome</keyword>
<accession>A0ABX1INX3</accession>
<feature type="domain" description="Carrier" evidence="1">
    <location>
        <begin position="10"/>
        <end position="84"/>
    </location>
</feature>
<dbReference type="InterPro" id="IPR036736">
    <property type="entry name" value="ACP-like_sf"/>
</dbReference>
<dbReference type="Gene3D" id="1.10.1200.10">
    <property type="entry name" value="ACP-like"/>
    <property type="match status" value="1"/>
</dbReference>
<comment type="caution">
    <text evidence="2">The sequence shown here is derived from an EMBL/GenBank/DDBJ whole genome shotgun (WGS) entry which is preliminary data.</text>
</comment>
<dbReference type="PROSITE" id="PS50075">
    <property type="entry name" value="CARRIER"/>
    <property type="match status" value="1"/>
</dbReference>
<gene>
    <name evidence="2" type="ORF">HF200_23610</name>
</gene>
<dbReference type="EMBL" id="JAAXMD010000260">
    <property type="protein sequence ID" value="NKQ27320.1"/>
    <property type="molecule type" value="Genomic_DNA"/>
</dbReference>
<dbReference type="InterPro" id="IPR009081">
    <property type="entry name" value="PP-bd_ACP"/>
</dbReference>
<reference evidence="2 3" key="1">
    <citation type="submission" date="2020-04" db="EMBL/GenBank/DDBJ databases">
        <title>Genome sequence of Streptomyces galbus strain I339.</title>
        <authorList>
            <person name="Silva E.A.N."/>
            <person name="Merces M."/>
            <person name="Castelo Branco A.P.O.T."/>
            <person name="Vasconcelos P.C."/>
            <person name="Costa N.P."/>
            <person name="Marinho G.C.S."/>
            <person name="Oliveira C.J.B."/>
            <person name="Araujo D."/>
            <person name="Rodrigues Junior V.S."/>
            <person name="Almeida R."/>
            <person name="Silva Filho U.R."/>
            <person name="Andrade A.S.A."/>
            <person name="Cibulski S.P."/>
        </authorList>
    </citation>
    <scope>NUCLEOTIDE SEQUENCE [LARGE SCALE GENOMIC DNA]</scope>
    <source>
        <strain evidence="2 3">I339</strain>
    </source>
</reference>
<dbReference type="Proteomes" id="UP000744032">
    <property type="component" value="Unassembled WGS sequence"/>
</dbReference>
<dbReference type="SUPFAM" id="SSF47336">
    <property type="entry name" value="ACP-like"/>
    <property type="match status" value="1"/>
</dbReference>
<evidence type="ECO:0000313" key="3">
    <source>
        <dbReference type="Proteomes" id="UP000744032"/>
    </source>
</evidence>
<organism evidence="2 3">
    <name type="scientific">Streptomyces galbus</name>
    <dbReference type="NCBI Taxonomy" id="33898"/>
    <lineage>
        <taxon>Bacteria</taxon>
        <taxon>Bacillati</taxon>
        <taxon>Actinomycetota</taxon>
        <taxon>Actinomycetes</taxon>
        <taxon>Kitasatosporales</taxon>
        <taxon>Streptomycetaceae</taxon>
        <taxon>Streptomyces</taxon>
    </lineage>
</organism>
<name>A0ABX1INX3_STRGB</name>
<evidence type="ECO:0000259" key="1">
    <source>
        <dbReference type="PROSITE" id="PS50075"/>
    </source>
</evidence>
<dbReference type="Pfam" id="PF00550">
    <property type="entry name" value="PP-binding"/>
    <property type="match status" value="1"/>
</dbReference>
<sequence length="87" mass="9500">MSAPVMPTQESLKHRVSALISEKFGLDEAELLSGATFDELEIDSLILVELSLILRKDLGIVLEEGELKSSFTLDEAVAVIRAKADRS</sequence>
<protein>
    <submittedName>
        <fullName evidence="2">Acyl carrier protein</fullName>
    </submittedName>
</protein>
<dbReference type="RefSeq" id="WP_168375240.1">
    <property type="nucleotide sequence ID" value="NZ_JAAXMD010000260.1"/>
</dbReference>
<evidence type="ECO:0000313" key="2">
    <source>
        <dbReference type="EMBL" id="NKQ27320.1"/>
    </source>
</evidence>
<proteinExistence type="predicted"/>